<keyword evidence="3" id="KW-0804">Transcription</keyword>
<dbReference type="Gene3D" id="1.10.10.10">
    <property type="entry name" value="Winged helix-like DNA-binding domain superfamily/Winged helix DNA-binding domain"/>
    <property type="match status" value="1"/>
</dbReference>
<feature type="domain" description="HTH luxR-type" evidence="4">
    <location>
        <begin position="211"/>
        <end position="274"/>
    </location>
</feature>
<evidence type="ECO:0000313" key="6">
    <source>
        <dbReference type="Proteomes" id="UP000777440"/>
    </source>
</evidence>
<evidence type="ECO:0000259" key="4">
    <source>
        <dbReference type="PROSITE" id="PS50043"/>
    </source>
</evidence>
<keyword evidence="6" id="KW-1185">Reference proteome</keyword>
<dbReference type="InterPro" id="IPR036890">
    <property type="entry name" value="HATPase_C_sf"/>
</dbReference>
<dbReference type="InterPro" id="IPR036388">
    <property type="entry name" value="WH-like_DNA-bd_sf"/>
</dbReference>
<dbReference type="Proteomes" id="UP000777440">
    <property type="component" value="Unassembled WGS sequence"/>
</dbReference>
<protein>
    <submittedName>
        <fullName evidence="5">Helix-turn-helix transcriptional regulator</fullName>
    </submittedName>
</protein>
<dbReference type="SUPFAM" id="SSF55874">
    <property type="entry name" value="ATPase domain of HSP90 chaperone/DNA topoisomerase II/histidine kinase"/>
    <property type="match status" value="1"/>
</dbReference>
<dbReference type="SUPFAM" id="SSF46894">
    <property type="entry name" value="C-terminal effector domain of the bipartite response regulators"/>
    <property type="match status" value="1"/>
</dbReference>
<dbReference type="CDD" id="cd06170">
    <property type="entry name" value="LuxR_C_like"/>
    <property type="match status" value="1"/>
</dbReference>
<dbReference type="PANTHER" id="PTHR44688:SF16">
    <property type="entry name" value="DNA-BINDING TRANSCRIPTIONAL ACTIVATOR DEVR_DOSR"/>
    <property type="match status" value="1"/>
</dbReference>
<organism evidence="5 6">
    <name type="scientific">Microbacterium ureisolvens</name>
    <dbReference type="NCBI Taxonomy" id="2781186"/>
    <lineage>
        <taxon>Bacteria</taxon>
        <taxon>Bacillati</taxon>
        <taxon>Actinomycetota</taxon>
        <taxon>Actinomycetes</taxon>
        <taxon>Micrococcales</taxon>
        <taxon>Microbacteriaceae</taxon>
        <taxon>Microbacterium</taxon>
    </lineage>
</organism>
<dbReference type="SMART" id="SM00421">
    <property type="entry name" value="HTH_LUXR"/>
    <property type="match status" value="1"/>
</dbReference>
<evidence type="ECO:0000256" key="3">
    <source>
        <dbReference type="ARBA" id="ARBA00023163"/>
    </source>
</evidence>
<dbReference type="Gene3D" id="3.30.565.10">
    <property type="entry name" value="Histidine kinase-like ATPase, C-terminal domain"/>
    <property type="match status" value="1"/>
</dbReference>
<dbReference type="RefSeq" id="WP_220291301.1">
    <property type="nucleotide sequence ID" value="NZ_JAEUAX010000012.1"/>
</dbReference>
<gene>
    <name evidence="5" type="ORF">JNB61_16860</name>
</gene>
<dbReference type="PROSITE" id="PS00622">
    <property type="entry name" value="HTH_LUXR_1"/>
    <property type="match status" value="1"/>
</dbReference>
<dbReference type="InterPro" id="IPR000792">
    <property type="entry name" value="Tscrpt_reg_LuxR_C"/>
</dbReference>
<evidence type="ECO:0000256" key="2">
    <source>
        <dbReference type="ARBA" id="ARBA00023125"/>
    </source>
</evidence>
<dbReference type="Pfam" id="PF00196">
    <property type="entry name" value="GerE"/>
    <property type="match status" value="1"/>
</dbReference>
<keyword evidence="1" id="KW-0805">Transcription regulation</keyword>
<accession>A0ABS7I1B9</accession>
<keyword evidence="2" id="KW-0238">DNA-binding</keyword>
<comment type="caution">
    <text evidence="5">The sequence shown here is derived from an EMBL/GenBank/DDBJ whole genome shotgun (WGS) entry which is preliminary data.</text>
</comment>
<reference evidence="5 6" key="1">
    <citation type="journal article" date="2021" name="MBio">
        <title>Poor Competitiveness of Bradyrhizobium in Pigeon Pea Root Colonization in Indian Soils.</title>
        <authorList>
            <person name="Chalasani D."/>
            <person name="Basu A."/>
            <person name="Pullabhotla S.V.S.R.N."/>
            <person name="Jorrin B."/>
            <person name="Neal A.L."/>
            <person name="Poole P.S."/>
            <person name="Podile A.R."/>
            <person name="Tkacz A."/>
        </authorList>
    </citation>
    <scope>NUCLEOTIDE SEQUENCE [LARGE SCALE GENOMIC DNA]</scope>
    <source>
        <strain evidence="5 6">HU12</strain>
    </source>
</reference>
<dbReference type="InterPro" id="IPR016032">
    <property type="entry name" value="Sig_transdc_resp-reg_C-effctor"/>
</dbReference>
<dbReference type="EMBL" id="JAEUAX010000012">
    <property type="protein sequence ID" value="MBW9111444.1"/>
    <property type="molecule type" value="Genomic_DNA"/>
</dbReference>
<proteinExistence type="predicted"/>
<name>A0ABS7I1B9_9MICO</name>
<evidence type="ECO:0000313" key="5">
    <source>
        <dbReference type="EMBL" id="MBW9111444.1"/>
    </source>
</evidence>
<dbReference type="PROSITE" id="PS50043">
    <property type="entry name" value="HTH_LUXR_2"/>
    <property type="match status" value="1"/>
</dbReference>
<dbReference type="PRINTS" id="PR00038">
    <property type="entry name" value="HTHLUXR"/>
</dbReference>
<evidence type="ECO:0000256" key="1">
    <source>
        <dbReference type="ARBA" id="ARBA00023015"/>
    </source>
</evidence>
<sequence length="274" mass="29573">MTDSLSRTVASRRAAADHARALAEQRDRYALTLESLLATLRSPRLDDRAARTMALDVAAGALVGLRVQTDQQSAALEPVAGAFERLRSDLRPLVRYSDLDVQFVEPPLNGRALPGDIAHAARAIVRTAVLAIVDRGETTRARIQWDCDGLHLLIAIRDDGRGELTLHDDTLRPVAEQVAAHGGHLTVASTPGWGSEIGIRLPLDPPTEPGDLPDAVDASPRERDVLRLVVAGRRNRDIAQTLGVSENTVKFHVSNLLRKSGASSRTELVALARG</sequence>
<dbReference type="PANTHER" id="PTHR44688">
    <property type="entry name" value="DNA-BINDING TRANSCRIPTIONAL ACTIVATOR DEVR_DOSR"/>
    <property type="match status" value="1"/>
</dbReference>